<dbReference type="Proteomes" id="UP000008810">
    <property type="component" value="Chromosome 1"/>
</dbReference>
<organism evidence="1">
    <name type="scientific">Brachypodium distachyon</name>
    <name type="common">Purple false brome</name>
    <name type="synonym">Trachynia distachya</name>
    <dbReference type="NCBI Taxonomy" id="15368"/>
    <lineage>
        <taxon>Eukaryota</taxon>
        <taxon>Viridiplantae</taxon>
        <taxon>Streptophyta</taxon>
        <taxon>Embryophyta</taxon>
        <taxon>Tracheophyta</taxon>
        <taxon>Spermatophyta</taxon>
        <taxon>Magnoliopsida</taxon>
        <taxon>Liliopsida</taxon>
        <taxon>Poales</taxon>
        <taxon>Poaceae</taxon>
        <taxon>BOP clade</taxon>
        <taxon>Pooideae</taxon>
        <taxon>Stipodae</taxon>
        <taxon>Brachypodieae</taxon>
        <taxon>Brachypodium</taxon>
    </lineage>
</organism>
<reference evidence="1 2" key="1">
    <citation type="journal article" date="2010" name="Nature">
        <title>Genome sequencing and analysis of the model grass Brachypodium distachyon.</title>
        <authorList>
            <consortium name="International Brachypodium Initiative"/>
        </authorList>
    </citation>
    <scope>NUCLEOTIDE SEQUENCE [LARGE SCALE GENOMIC DNA]</scope>
    <source>
        <strain evidence="1 2">Bd21</strain>
    </source>
</reference>
<dbReference type="InParanoid" id="A0A0Q3JXA0"/>
<dbReference type="Gramene" id="KQK16692">
    <property type="protein sequence ID" value="KQK16692"/>
    <property type="gene ID" value="BRADI_1g29995v3"/>
</dbReference>
<evidence type="ECO:0000313" key="1">
    <source>
        <dbReference type="EMBL" id="KQK16692.1"/>
    </source>
</evidence>
<gene>
    <name evidence="1" type="ORF">BRADI_1g29995v3</name>
</gene>
<accession>A0A0Q3JXA0</accession>
<dbReference type="EMBL" id="CM000880">
    <property type="protein sequence ID" value="KQK16692.1"/>
    <property type="molecule type" value="Genomic_DNA"/>
</dbReference>
<evidence type="ECO:0000313" key="3">
    <source>
        <dbReference type="Proteomes" id="UP000008810"/>
    </source>
</evidence>
<evidence type="ECO:0000313" key="2">
    <source>
        <dbReference type="EnsemblPlants" id="KQK16692"/>
    </source>
</evidence>
<sequence length="58" mass="6418">MQLSAEWAPYWCPHVSSIGHGPHLVAICDSVVAPWTDGLLVVVIDGEHSPPRQLMDLW</sequence>
<name>A0A0Q3JXA0_BRADI</name>
<dbReference type="AlphaFoldDB" id="A0A0Q3JXA0"/>
<dbReference type="EnsemblPlants" id="KQK16692">
    <property type="protein sequence ID" value="KQK16692"/>
    <property type="gene ID" value="BRADI_1g29995v3"/>
</dbReference>
<reference evidence="2" key="3">
    <citation type="submission" date="2018-08" db="UniProtKB">
        <authorList>
            <consortium name="EnsemblPlants"/>
        </authorList>
    </citation>
    <scope>IDENTIFICATION</scope>
    <source>
        <strain evidence="2">cv. Bd21</strain>
    </source>
</reference>
<proteinExistence type="predicted"/>
<protein>
    <submittedName>
        <fullName evidence="1 2">Uncharacterized protein</fullName>
    </submittedName>
</protein>
<reference evidence="1" key="2">
    <citation type="submission" date="2017-06" db="EMBL/GenBank/DDBJ databases">
        <title>WGS assembly of Brachypodium distachyon.</title>
        <authorList>
            <consortium name="The International Brachypodium Initiative"/>
            <person name="Lucas S."/>
            <person name="Harmon-Smith M."/>
            <person name="Lail K."/>
            <person name="Tice H."/>
            <person name="Grimwood J."/>
            <person name="Bruce D."/>
            <person name="Barry K."/>
            <person name="Shu S."/>
            <person name="Lindquist E."/>
            <person name="Wang M."/>
            <person name="Pitluck S."/>
            <person name="Vogel J.P."/>
            <person name="Garvin D.F."/>
            <person name="Mockler T.C."/>
            <person name="Schmutz J."/>
            <person name="Rokhsar D."/>
            <person name="Bevan M.W."/>
        </authorList>
    </citation>
    <scope>NUCLEOTIDE SEQUENCE</scope>
    <source>
        <strain evidence="1">Bd21</strain>
    </source>
</reference>
<keyword evidence="3" id="KW-1185">Reference proteome</keyword>